<evidence type="ECO:0000313" key="7">
    <source>
        <dbReference type="EMBL" id="SDS74593.1"/>
    </source>
</evidence>
<dbReference type="AlphaFoldDB" id="A0A1H1UQ37"/>
<feature type="transmembrane region" description="Helical" evidence="6">
    <location>
        <begin position="113"/>
        <end position="130"/>
    </location>
</feature>
<feature type="transmembrane region" description="Helical" evidence="6">
    <location>
        <begin position="56"/>
        <end position="76"/>
    </location>
</feature>
<dbReference type="InterPro" id="IPR002781">
    <property type="entry name" value="TM_pro_TauE-like"/>
</dbReference>
<feature type="transmembrane region" description="Helical" evidence="6">
    <location>
        <begin position="215"/>
        <end position="235"/>
    </location>
</feature>
<keyword evidence="5 6" id="KW-0472">Membrane</keyword>
<keyword evidence="6" id="KW-1003">Cell membrane</keyword>
<keyword evidence="8" id="KW-1185">Reference proteome</keyword>
<dbReference type="EMBL" id="LT629739">
    <property type="protein sequence ID" value="SDS74593.1"/>
    <property type="molecule type" value="Genomic_DNA"/>
</dbReference>
<dbReference type="GO" id="GO:0005886">
    <property type="term" value="C:plasma membrane"/>
    <property type="evidence" value="ECO:0007669"/>
    <property type="project" value="UniProtKB-SubCell"/>
</dbReference>
<dbReference type="PANTHER" id="PTHR43701">
    <property type="entry name" value="MEMBRANE TRANSPORTER PROTEIN MJ0441-RELATED"/>
    <property type="match status" value="1"/>
</dbReference>
<comment type="similarity">
    <text evidence="2 6">Belongs to the 4-toluene sulfonate uptake permease (TSUP) (TC 2.A.102) family.</text>
</comment>
<dbReference type="STRING" id="629680.SAMN04489751_2751"/>
<evidence type="ECO:0000256" key="4">
    <source>
        <dbReference type="ARBA" id="ARBA00022989"/>
    </source>
</evidence>
<dbReference type="Pfam" id="PF01925">
    <property type="entry name" value="TauE"/>
    <property type="match status" value="1"/>
</dbReference>
<feature type="transmembrane region" description="Helical" evidence="6">
    <location>
        <begin position="247"/>
        <end position="268"/>
    </location>
</feature>
<reference evidence="7" key="1">
    <citation type="submission" date="2016-10" db="EMBL/GenBank/DDBJ databases">
        <authorList>
            <person name="Varghese N."/>
            <person name="Submissions S."/>
        </authorList>
    </citation>
    <scope>NUCLEOTIDE SEQUENCE [LARGE SCALE GENOMIC DNA]</scope>
    <source>
        <strain evidence="7">DSM 22082</strain>
    </source>
</reference>
<evidence type="ECO:0000313" key="8">
    <source>
        <dbReference type="Proteomes" id="UP000199700"/>
    </source>
</evidence>
<evidence type="ECO:0000256" key="6">
    <source>
        <dbReference type="RuleBase" id="RU363041"/>
    </source>
</evidence>
<evidence type="ECO:0000256" key="1">
    <source>
        <dbReference type="ARBA" id="ARBA00004141"/>
    </source>
</evidence>
<evidence type="ECO:0000256" key="5">
    <source>
        <dbReference type="ARBA" id="ARBA00023136"/>
    </source>
</evidence>
<keyword evidence="4 6" id="KW-1133">Transmembrane helix</keyword>
<proteinExistence type="inferred from homology"/>
<feature type="transmembrane region" description="Helical" evidence="6">
    <location>
        <begin position="88"/>
        <end position="107"/>
    </location>
</feature>
<keyword evidence="3 6" id="KW-0812">Transmembrane</keyword>
<comment type="subcellular location">
    <subcellularLocation>
        <location evidence="6">Cell membrane</location>
        <topology evidence="6">Multi-pass membrane protein</topology>
    </subcellularLocation>
    <subcellularLocation>
        <location evidence="1">Membrane</location>
        <topology evidence="1">Multi-pass membrane protein</topology>
    </subcellularLocation>
</comment>
<dbReference type="Proteomes" id="UP000199700">
    <property type="component" value="Chromosome"/>
</dbReference>
<organism evidence="7 8">
    <name type="scientific">Brevibacterium sandarakinum</name>
    <dbReference type="NCBI Taxonomy" id="629680"/>
    <lineage>
        <taxon>Bacteria</taxon>
        <taxon>Bacillati</taxon>
        <taxon>Actinomycetota</taxon>
        <taxon>Actinomycetes</taxon>
        <taxon>Micrococcales</taxon>
        <taxon>Brevibacteriaceae</taxon>
        <taxon>Brevibacterium</taxon>
    </lineage>
</organism>
<feature type="transmembrane region" description="Helical" evidence="6">
    <location>
        <begin position="20"/>
        <end position="50"/>
    </location>
</feature>
<sequence>MRRMRLSCQIPEIMDFSLALTFALAVVIGITLGLLGGGGAILAVPVLTYITGLEPVQAIPTSLFIVGVTSLVSLSLHALKKRVEWRTGLVFGLATMVGAFAGGRAGAYVPAPVLMLSFAAVMTAAAIAMIRGRRQAGAQHEKPQELPISKVLATGAAVGLVSGFVGAGGGFLIVPALVLLARLPMPRAVATSLLIITMQSASGLAGYALSTPLDWSLATAIAGLAVAGSFIGFWLSNRLPSQGLRKGFGFFVLAIAAVVVIEETLLLIG</sequence>
<feature type="transmembrane region" description="Helical" evidence="6">
    <location>
        <begin position="151"/>
        <end position="181"/>
    </location>
</feature>
<dbReference type="PANTHER" id="PTHR43701:SF2">
    <property type="entry name" value="MEMBRANE TRANSPORTER PROTEIN YJNA-RELATED"/>
    <property type="match status" value="1"/>
</dbReference>
<evidence type="ECO:0000256" key="3">
    <source>
        <dbReference type="ARBA" id="ARBA00022692"/>
    </source>
</evidence>
<evidence type="ECO:0000256" key="2">
    <source>
        <dbReference type="ARBA" id="ARBA00009142"/>
    </source>
</evidence>
<protein>
    <recommendedName>
        <fullName evidence="6">Probable membrane transporter protein</fullName>
    </recommendedName>
</protein>
<feature type="transmembrane region" description="Helical" evidence="6">
    <location>
        <begin position="187"/>
        <end position="208"/>
    </location>
</feature>
<gene>
    <name evidence="7" type="ORF">SAMN04489751_2751</name>
</gene>
<dbReference type="InterPro" id="IPR051598">
    <property type="entry name" value="TSUP/Inactive_protease-like"/>
</dbReference>
<accession>A0A1H1UQ37</accession>
<name>A0A1H1UQ37_BRESA</name>